<dbReference type="Proteomes" id="UP001171945">
    <property type="component" value="Unassembled WGS sequence"/>
</dbReference>
<proteinExistence type="predicted"/>
<organism evidence="1 2">
    <name type="scientific">Candidatus Marithioploca araucensis</name>
    <dbReference type="NCBI Taxonomy" id="70273"/>
    <lineage>
        <taxon>Bacteria</taxon>
        <taxon>Pseudomonadati</taxon>
        <taxon>Pseudomonadota</taxon>
        <taxon>Gammaproteobacteria</taxon>
        <taxon>Thiotrichales</taxon>
        <taxon>Thiotrichaceae</taxon>
        <taxon>Candidatus Marithioploca</taxon>
    </lineage>
</organism>
<keyword evidence="2" id="KW-1185">Reference proteome</keyword>
<dbReference type="Gene3D" id="3.40.50.1460">
    <property type="match status" value="1"/>
</dbReference>
<sequence>PANALYAVLKRPDVVKKILVTLNEDEAIRLANSEKGEGFVPLNVAEELATFKNRYEVKLEPSGLGKAIIIAASGEQDSNTLFPYSNDATTDMYRFLHRVGFSDGDIIYMNPYPPVVPFNGYVDTARQDFPMRDPKIELHDAFAQASQDLKADQQFILYLHGHARTDYVRISQTAETSAQEIKTLLDQIPTDVEQIIILDTCFSGSFLDELSGVPNRILITSADTENEAWSPEDVGGFSYTFIRELKSGQSVGEAFDYAKSKIIDDSQTFGKQNPLLDDTQDGFSASDDGRFSRRTYIGGRKVHGSLPPEITDMHPTIQLTEGQTTATLWVKAIPDFNGIKKVRAILVNELDEVIQYQGESTHFTRRELTLLPNYDLQRYEIDYDQFHLANDWKILYQAQSMEGDWSEIFTGSVTYEGTLAENAALTPSQAGYHDGDNLSVTVPLLPNG</sequence>
<gene>
    <name evidence="1" type="ORF">QUF54_09245</name>
</gene>
<dbReference type="EMBL" id="JAUCGM010000693">
    <property type="protein sequence ID" value="MDM8563525.1"/>
    <property type="molecule type" value="Genomic_DNA"/>
</dbReference>
<evidence type="ECO:0000313" key="2">
    <source>
        <dbReference type="Proteomes" id="UP001171945"/>
    </source>
</evidence>
<accession>A0ABT7VVB8</accession>
<evidence type="ECO:0000313" key="1">
    <source>
        <dbReference type="EMBL" id="MDM8563525.1"/>
    </source>
</evidence>
<protein>
    <submittedName>
        <fullName evidence="1">C13 family peptidase</fullName>
    </submittedName>
</protein>
<feature type="non-terminal residue" evidence="1">
    <location>
        <position position="1"/>
    </location>
</feature>
<name>A0ABT7VVB8_9GAMM</name>
<feature type="non-terminal residue" evidence="1">
    <location>
        <position position="448"/>
    </location>
</feature>
<dbReference type="InterPro" id="IPR001096">
    <property type="entry name" value="Peptidase_C13"/>
</dbReference>
<comment type="caution">
    <text evidence="1">The sequence shown here is derived from an EMBL/GenBank/DDBJ whole genome shotgun (WGS) entry which is preliminary data.</text>
</comment>
<dbReference type="Pfam" id="PF01650">
    <property type="entry name" value="Peptidase_C13"/>
    <property type="match status" value="1"/>
</dbReference>
<reference evidence="1" key="1">
    <citation type="submission" date="2023-06" db="EMBL/GenBank/DDBJ databases">
        <title>Uncultivated large filamentous bacteria from sulfidic sediments reveal new species and different genomic features in energy metabolism and defense.</title>
        <authorList>
            <person name="Fonseca A."/>
        </authorList>
    </citation>
    <scope>NUCLEOTIDE SEQUENCE</scope>
    <source>
        <strain evidence="1">HSG4</strain>
    </source>
</reference>